<dbReference type="EMBL" id="JAMFTQ010000001">
    <property type="protein sequence ID" value="MCP1386594.1"/>
    <property type="molecule type" value="Genomic_DNA"/>
</dbReference>
<dbReference type="InterPro" id="IPR037465">
    <property type="entry name" value="YlxR"/>
</dbReference>
<protein>
    <submittedName>
        <fullName evidence="2">YlxR family protein</fullName>
    </submittedName>
</protein>
<evidence type="ECO:0000313" key="2">
    <source>
        <dbReference type="EMBL" id="MCP1386594.1"/>
    </source>
</evidence>
<reference evidence="2" key="1">
    <citation type="submission" date="2022-05" db="EMBL/GenBank/DDBJ databases">
        <title>Corynebacterium sp. TA-R-1 sp. nov., isolated from human feces.</title>
        <authorList>
            <person name="Shamsuzzaman M."/>
            <person name="Dahal R.H."/>
        </authorList>
    </citation>
    <scope>NUCLEOTIDE SEQUENCE</scope>
    <source>
        <strain evidence="2">TA-R-1</strain>
    </source>
</reference>
<dbReference type="RefSeq" id="WP_253575191.1">
    <property type="nucleotide sequence ID" value="NZ_JAMFTQ010000001.1"/>
</dbReference>
<dbReference type="Gene3D" id="3.30.1230.10">
    <property type="entry name" value="YlxR-like"/>
    <property type="match status" value="1"/>
</dbReference>
<name>A0ABT1FXU2_9CORY</name>
<evidence type="ECO:0000313" key="3">
    <source>
        <dbReference type="Proteomes" id="UP001204000"/>
    </source>
</evidence>
<feature type="domain" description="YlxR" evidence="1">
    <location>
        <begin position="17"/>
        <end position="90"/>
    </location>
</feature>
<sequence>MDAEHAARRRTRPIRIRTCVATREQLPDTRLLRVVADPDAPGRIIPDPRRNLPGRGAWIIPTLEALELAEQRRAFARALRLSTPVDVSQVRAYLAARETHAGNDPHDDRKTEH</sequence>
<dbReference type="Proteomes" id="UP001204000">
    <property type="component" value="Unassembled WGS sequence"/>
</dbReference>
<dbReference type="InterPro" id="IPR007393">
    <property type="entry name" value="YlxR_dom"/>
</dbReference>
<dbReference type="Pfam" id="PF04296">
    <property type="entry name" value="YlxR"/>
    <property type="match status" value="1"/>
</dbReference>
<keyword evidence="3" id="KW-1185">Reference proteome</keyword>
<dbReference type="InterPro" id="IPR035931">
    <property type="entry name" value="YlxR-like_sf"/>
</dbReference>
<dbReference type="SUPFAM" id="SSF64376">
    <property type="entry name" value="YlxR-like"/>
    <property type="match status" value="1"/>
</dbReference>
<evidence type="ECO:0000259" key="1">
    <source>
        <dbReference type="Pfam" id="PF04296"/>
    </source>
</evidence>
<gene>
    <name evidence="2" type="ORF">M5J20_00055</name>
</gene>
<dbReference type="PANTHER" id="PTHR34215:SF1">
    <property type="entry name" value="YLXR DOMAIN-CONTAINING PROTEIN"/>
    <property type="match status" value="1"/>
</dbReference>
<comment type="caution">
    <text evidence="2">The sequence shown here is derived from an EMBL/GenBank/DDBJ whole genome shotgun (WGS) entry which is preliminary data.</text>
</comment>
<organism evidence="2 3">
    <name type="scientific">Corynebacterium stercoris</name>
    <dbReference type="NCBI Taxonomy" id="2943490"/>
    <lineage>
        <taxon>Bacteria</taxon>
        <taxon>Bacillati</taxon>
        <taxon>Actinomycetota</taxon>
        <taxon>Actinomycetes</taxon>
        <taxon>Mycobacteriales</taxon>
        <taxon>Corynebacteriaceae</taxon>
        <taxon>Corynebacterium</taxon>
    </lineage>
</organism>
<dbReference type="PANTHER" id="PTHR34215">
    <property type="entry name" value="BLL0784 PROTEIN"/>
    <property type="match status" value="1"/>
</dbReference>
<proteinExistence type="predicted"/>
<accession>A0ABT1FXU2</accession>